<dbReference type="InParanoid" id="A0A507AL61"/>
<dbReference type="EMBL" id="SKBQ01000058">
    <property type="protein sequence ID" value="TPX10422.1"/>
    <property type="molecule type" value="Genomic_DNA"/>
</dbReference>
<dbReference type="STRING" id="1093900.A0A507AL61"/>
<dbReference type="SUPFAM" id="SSF49303">
    <property type="entry name" value="beta-Galactosidase/glucuronidase domain"/>
    <property type="match status" value="2"/>
</dbReference>
<keyword evidence="6" id="KW-0964">Secreted</keyword>
<dbReference type="PANTHER" id="PTHR43730:SF1">
    <property type="entry name" value="BETA-MANNOSIDASE"/>
    <property type="match status" value="1"/>
</dbReference>
<feature type="domain" description="Glycoside hydrolase family 2 immunoglobulin-like beta-sandwich" evidence="15">
    <location>
        <begin position="204"/>
        <end position="311"/>
    </location>
</feature>
<evidence type="ECO:0000259" key="16">
    <source>
        <dbReference type="Pfam" id="PF17753"/>
    </source>
</evidence>
<dbReference type="Proteomes" id="UP000319257">
    <property type="component" value="Unassembled WGS sequence"/>
</dbReference>
<evidence type="ECO:0000256" key="6">
    <source>
        <dbReference type="ARBA" id="ARBA00022525"/>
    </source>
</evidence>
<dbReference type="GeneID" id="41976088"/>
<dbReference type="SUPFAM" id="SSF49785">
    <property type="entry name" value="Galactose-binding domain-like"/>
    <property type="match status" value="1"/>
</dbReference>
<evidence type="ECO:0000313" key="19">
    <source>
        <dbReference type="EMBL" id="TPX10422.1"/>
    </source>
</evidence>
<evidence type="ECO:0000256" key="7">
    <source>
        <dbReference type="ARBA" id="ARBA00022801"/>
    </source>
</evidence>
<sequence length="900" mass="100521">MSKTTTQLTSWRWRMANSNGNAKAESLPSLAEWTPVASFPSVVQMELLAQKLIPDPNIGENERLIQWAGAVDWEYACSFDSPKTADGQFADLVFEGLDTFATVTLNGKEVLRSDNMFIPHRVGVKEALRPPGERNELAILFESAEKIGAKLEKANGYLKCIMRDARRNHMRKAQANQYNWGWDWGPIVVTAGPYLPVSLESYGTRIDNVHIVPKLADDLKSASISTTITVSPKSTAAAATVDIVDAVGAKVATASVDLKDREQGSVDIKIDSPKLWWCNGQGEAHLYTAEVAITGSDSTILDKSSTRFGVRTIEVIQRPLDKEPGLTFMFRVNGRDIFAQGGDWIPADNMIPRITRQRYFDWAEVAKYCHLNMIRVWGGGIYETEDFFDACDENGLLVWHDMGFACTNTPVHDTFIESVRKEAEAQITRFRNRASLALICGGNEDFMLFDLEGIKYDHSDVTGPFDGQPFPQRKIYLDVLPKVAECLAPNVFYWANSPWGGAPANDPTVGDIHQWSVWHGEQKPYQEYKKLSGRLVSEFGMHGFPVQRTVDNFFPPDAPASVRHPQSRLVDCHNKGHGAHTRIARYLAENFRFDMADLENFVYSSQLMQTEAYACAMRDWKRLFQGPGRELCAGAIIWQLNDCYPVTSWAFVDFFLRPKPAFYAIRRACAPVSVGVERAPATRWVDEDRPESKVPRFALFGHNTGPEAVECVLALRAYDFETGRWTELSAEDASRPVTLAPGRNTELGALASQASWTEDSLVILEATLSDKSGNQLARAVDWPEPYRYLYWPDDTSVSVQVAPALAPSSHSAATAGGTGFFTDGGWEDRVTVSANQPVKGVWLEPVYDGSEKFDEYEPLWSDNMLDLMPGQEVGVLVKGLKGRKVKARFLADWEVKKGRE</sequence>
<protein>
    <recommendedName>
        <fullName evidence="13">Beta-mannosidase B</fullName>
        <ecNumber evidence="5">3.2.1.25</ecNumber>
    </recommendedName>
    <alternativeName>
        <fullName evidence="14">Mannanase B</fullName>
    </alternativeName>
</protein>
<dbReference type="UniPathway" id="UPA00280"/>
<keyword evidence="11" id="KW-0624">Polysaccharide degradation</keyword>
<gene>
    <name evidence="19" type="ORF">E0L32_008641</name>
</gene>
<dbReference type="InterPro" id="IPR036156">
    <property type="entry name" value="Beta-gal/glucu_dom_sf"/>
</dbReference>
<dbReference type="InterPro" id="IPR013783">
    <property type="entry name" value="Ig-like_fold"/>
</dbReference>
<dbReference type="GO" id="GO:0006516">
    <property type="term" value="P:glycoprotein catabolic process"/>
    <property type="evidence" value="ECO:0007669"/>
    <property type="project" value="TreeGrafter"/>
</dbReference>
<keyword evidence="9" id="KW-0119">Carbohydrate metabolism</keyword>
<dbReference type="GO" id="GO:0000272">
    <property type="term" value="P:polysaccharide catabolic process"/>
    <property type="evidence" value="ECO:0007669"/>
    <property type="project" value="UniProtKB-KW"/>
</dbReference>
<dbReference type="Pfam" id="PF22666">
    <property type="entry name" value="Glyco_hydro_2_N2"/>
    <property type="match status" value="1"/>
</dbReference>
<feature type="domain" description="Beta-mannosidase-like galactose-binding" evidence="18">
    <location>
        <begin position="13"/>
        <end position="194"/>
    </location>
</feature>
<dbReference type="InterPro" id="IPR008979">
    <property type="entry name" value="Galactose-bd-like_sf"/>
</dbReference>
<comment type="similarity">
    <text evidence="12">Belongs to the glycosyl hydrolase 2 family. Beta-mannosidase B subfamily.</text>
</comment>
<dbReference type="FunFam" id="3.20.20.80:FF:000050">
    <property type="entry name" value="Beta-mannosidase B"/>
    <property type="match status" value="1"/>
</dbReference>
<dbReference type="Gene3D" id="3.20.20.80">
    <property type="entry name" value="Glycosidases"/>
    <property type="match status" value="1"/>
</dbReference>
<evidence type="ECO:0000256" key="8">
    <source>
        <dbReference type="ARBA" id="ARBA00023180"/>
    </source>
</evidence>
<dbReference type="SUPFAM" id="SSF51445">
    <property type="entry name" value="(Trans)glycosidases"/>
    <property type="match status" value="1"/>
</dbReference>
<keyword evidence="7" id="KW-0378">Hydrolase</keyword>
<evidence type="ECO:0000313" key="20">
    <source>
        <dbReference type="Proteomes" id="UP000319257"/>
    </source>
</evidence>
<evidence type="ECO:0000256" key="9">
    <source>
        <dbReference type="ARBA" id="ARBA00023277"/>
    </source>
</evidence>
<dbReference type="Gene3D" id="2.60.40.10">
    <property type="entry name" value="Immunoglobulins"/>
    <property type="match status" value="1"/>
</dbReference>
<dbReference type="InterPro" id="IPR041625">
    <property type="entry name" value="Beta-mannosidase_Ig"/>
</dbReference>
<proteinExistence type="inferred from homology"/>
<comment type="subcellular location">
    <subcellularLocation>
        <location evidence="2">Secreted</location>
    </subcellularLocation>
</comment>
<dbReference type="InterPro" id="IPR050887">
    <property type="entry name" value="Beta-mannosidase_GH2"/>
</dbReference>
<comment type="pathway">
    <text evidence="3">Glycan metabolism; N-glycan degradation.</text>
</comment>
<name>A0A507AL61_9PEZI</name>
<dbReference type="InterPro" id="IPR017853">
    <property type="entry name" value="GH"/>
</dbReference>
<evidence type="ECO:0000256" key="1">
    <source>
        <dbReference type="ARBA" id="ARBA00000829"/>
    </source>
</evidence>
<comment type="caution">
    <text evidence="19">The sequence shown here is derived from an EMBL/GenBank/DDBJ whole genome shotgun (WGS) entry which is preliminary data.</text>
</comment>
<accession>A0A507AL61</accession>
<evidence type="ECO:0000256" key="4">
    <source>
        <dbReference type="ARBA" id="ARBA00011738"/>
    </source>
</evidence>
<comment type="subunit">
    <text evidence="4">Homodimer.</text>
</comment>
<dbReference type="InterPro" id="IPR006102">
    <property type="entry name" value="Ig-like_GH2"/>
</dbReference>
<evidence type="ECO:0000256" key="14">
    <source>
        <dbReference type="ARBA" id="ARBA00041614"/>
    </source>
</evidence>
<evidence type="ECO:0000256" key="13">
    <source>
        <dbReference type="ARBA" id="ARBA00041069"/>
    </source>
</evidence>
<evidence type="ECO:0000259" key="17">
    <source>
        <dbReference type="Pfam" id="PF17786"/>
    </source>
</evidence>
<keyword evidence="20" id="KW-1185">Reference proteome</keyword>
<evidence type="ECO:0000259" key="18">
    <source>
        <dbReference type="Pfam" id="PF22666"/>
    </source>
</evidence>
<dbReference type="EC" id="3.2.1.25" evidence="5"/>
<evidence type="ECO:0000259" key="15">
    <source>
        <dbReference type="Pfam" id="PF00703"/>
    </source>
</evidence>
<evidence type="ECO:0000256" key="12">
    <source>
        <dbReference type="ARBA" id="ARBA00038429"/>
    </source>
</evidence>
<evidence type="ECO:0000256" key="2">
    <source>
        <dbReference type="ARBA" id="ARBA00004613"/>
    </source>
</evidence>
<feature type="domain" description="Mannosidase Ig/CBM-like" evidence="17">
    <location>
        <begin position="698"/>
        <end position="788"/>
    </location>
</feature>
<dbReference type="GO" id="GO:0004567">
    <property type="term" value="F:beta-mannosidase activity"/>
    <property type="evidence" value="ECO:0007669"/>
    <property type="project" value="UniProtKB-EC"/>
</dbReference>
<dbReference type="InterPro" id="IPR041447">
    <property type="entry name" value="Mannosidase_ig"/>
</dbReference>
<dbReference type="Pfam" id="PF17786">
    <property type="entry name" value="Mannosidase_ig"/>
    <property type="match status" value="1"/>
</dbReference>
<evidence type="ECO:0000256" key="3">
    <source>
        <dbReference type="ARBA" id="ARBA00004740"/>
    </source>
</evidence>
<dbReference type="GO" id="GO:0005576">
    <property type="term" value="C:extracellular region"/>
    <property type="evidence" value="ECO:0007669"/>
    <property type="project" value="UniProtKB-SubCell"/>
</dbReference>
<organism evidence="19 20">
    <name type="scientific">Thyridium curvatum</name>
    <dbReference type="NCBI Taxonomy" id="1093900"/>
    <lineage>
        <taxon>Eukaryota</taxon>
        <taxon>Fungi</taxon>
        <taxon>Dikarya</taxon>
        <taxon>Ascomycota</taxon>
        <taxon>Pezizomycotina</taxon>
        <taxon>Sordariomycetes</taxon>
        <taxon>Sordariomycetidae</taxon>
        <taxon>Thyridiales</taxon>
        <taxon>Thyridiaceae</taxon>
        <taxon>Thyridium</taxon>
    </lineage>
</organism>
<feature type="domain" description="Beta-mannosidase Ig-fold" evidence="16">
    <location>
        <begin position="826"/>
        <end position="879"/>
    </location>
</feature>
<comment type="catalytic activity">
    <reaction evidence="1">
        <text>Hydrolysis of terminal, non-reducing beta-D-mannose residues in beta-D-mannosides.</text>
        <dbReference type="EC" id="3.2.1.25"/>
    </reaction>
</comment>
<keyword evidence="10" id="KW-0326">Glycosidase</keyword>
<evidence type="ECO:0000256" key="5">
    <source>
        <dbReference type="ARBA" id="ARBA00012754"/>
    </source>
</evidence>
<dbReference type="PANTHER" id="PTHR43730">
    <property type="entry name" value="BETA-MANNOSIDASE"/>
    <property type="match status" value="1"/>
</dbReference>
<evidence type="ECO:0000256" key="10">
    <source>
        <dbReference type="ARBA" id="ARBA00023295"/>
    </source>
</evidence>
<dbReference type="InterPro" id="IPR054593">
    <property type="entry name" value="Beta-mannosidase-like_N2"/>
</dbReference>
<dbReference type="RefSeq" id="XP_030992133.1">
    <property type="nucleotide sequence ID" value="XM_031143518.1"/>
</dbReference>
<dbReference type="Pfam" id="PF00703">
    <property type="entry name" value="Glyco_hydro_2"/>
    <property type="match status" value="1"/>
</dbReference>
<dbReference type="OrthoDB" id="2866996at2759"/>
<dbReference type="Pfam" id="PF17753">
    <property type="entry name" value="Ig_mannosidase"/>
    <property type="match status" value="1"/>
</dbReference>
<dbReference type="Gene3D" id="2.60.120.260">
    <property type="entry name" value="Galactose-binding domain-like"/>
    <property type="match status" value="1"/>
</dbReference>
<evidence type="ECO:0000256" key="11">
    <source>
        <dbReference type="ARBA" id="ARBA00023326"/>
    </source>
</evidence>
<reference evidence="19 20" key="1">
    <citation type="submission" date="2019-06" db="EMBL/GenBank/DDBJ databases">
        <title>Draft genome sequence of the filamentous fungus Phialemoniopsis curvata isolated from diesel fuel.</title>
        <authorList>
            <person name="Varaljay V.A."/>
            <person name="Lyon W.J."/>
            <person name="Crouch A.L."/>
            <person name="Drake C.E."/>
            <person name="Hollomon J.M."/>
            <person name="Nadeau L.J."/>
            <person name="Nunn H.S."/>
            <person name="Stevenson B.S."/>
            <person name="Bojanowski C.L."/>
            <person name="Crookes-Goodson W.J."/>
        </authorList>
    </citation>
    <scope>NUCLEOTIDE SEQUENCE [LARGE SCALE GENOMIC DNA]</scope>
    <source>
        <strain evidence="19 20">D216</strain>
    </source>
</reference>
<dbReference type="AlphaFoldDB" id="A0A507AL61"/>
<keyword evidence="8" id="KW-0325">Glycoprotein</keyword>